<evidence type="ECO:0000256" key="1">
    <source>
        <dbReference type="SAM" id="MobiDB-lite"/>
    </source>
</evidence>
<dbReference type="RefSeq" id="XP_016589636.1">
    <property type="nucleotide sequence ID" value="XM_016728864.1"/>
</dbReference>
<sequence length="195" mass="22201">MGCNAQNKVVVVPGEVCTQDTDDAGDKNSAYRQSSTTVWLKGKVVEWREQDGRRSKAKQDSAQDMCRKMRLPKSGGGTGHQGGSKDARDMHLLHGRRRHTERKAGARRGRVEEPGCKMADRAGRITLLIPEAVETEYGKERPTAVVHQNEDGQKCREWQERTTTETKPYLQTNAKKQQLSRVREIWFVQFDPDHR</sequence>
<reference evidence="2 3" key="1">
    <citation type="journal article" date="2014" name="BMC Genomics">
        <title>Comparative genomics of the major fungal agents of human and animal Sporotrichosis: Sporothrix schenckii and Sporothrix brasiliensis.</title>
        <authorList>
            <person name="Teixeira M.M."/>
            <person name="de Almeida L.G."/>
            <person name="Kubitschek-Barreira P."/>
            <person name="Alves F.L."/>
            <person name="Kioshima E.S."/>
            <person name="Abadio A.K."/>
            <person name="Fernandes L."/>
            <person name="Derengowski L.S."/>
            <person name="Ferreira K.S."/>
            <person name="Souza R.C."/>
            <person name="Ruiz J.C."/>
            <person name="de Andrade N.C."/>
            <person name="Paes H.C."/>
            <person name="Nicola A.M."/>
            <person name="Albuquerque P."/>
            <person name="Gerber A.L."/>
            <person name="Martins V.P."/>
            <person name="Peconick L.D."/>
            <person name="Neto A.V."/>
            <person name="Chaucanez C.B."/>
            <person name="Silva P.A."/>
            <person name="Cunha O.L."/>
            <person name="de Oliveira F.F."/>
            <person name="dos Santos T.C."/>
            <person name="Barros A.L."/>
            <person name="Soares M.A."/>
            <person name="de Oliveira L.M."/>
            <person name="Marini M.M."/>
            <person name="Villalobos-Duno H."/>
            <person name="Cunha M.M."/>
            <person name="de Hoog S."/>
            <person name="da Silveira J.F."/>
            <person name="Henrissat B."/>
            <person name="Nino-Vega G.A."/>
            <person name="Cisalpino P.S."/>
            <person name="Mora-Montes H.M."/>
            <person name="Almeida S.R."/>
            <person name="Stajich J.E."/>
            <person name="Lopes-Bezerra L.M."/>
            <person name="Vasconcelos A.T."/>
            <person name="Felipe M.S."/>
        </authorList>
    </citation>
    <scope>NUCLEOTIDE SEQUENCE [LARGE SCALE GENOMIC DNA]</scope>
    <source>
        <strain evidence="2 3">1099-18</strain>
    </source>
</reference>
<accession>A0A0F2MDQ3</accession>
<evidence type="ECO:0000313" key="2">
    <source>
        <dbReference type="EMBL" id="KJR86960.1"/>
    </source>
</evidence>
<organism evidence="2 3">
    <name type="scientific">Sporothrix schenckii 1099-18</name>
    <dbReference type="NCBI Taxonomy" id="1397361"/>
    <lineage>
        <taxon>Eukaryota</taxon>
        <taxon>Fungi</taxon>
        <taxon>Dikarya</taxon>
        <taxon>Ascomycota</taxon>
        <taxon>Pezizomycotina</taxon>
        <taxon>Sordariomycetes</taxon>
        <taxon>Sordariomycetidae</taxon>
        <taxon>Ophiostomatales</taxon>
        <taxon>Ophiostomataceae</taxon>
        <taxon>Sporothrix</taxon>
    </lineage>
</organism>
<dbReference type="AlphaFoldDB" id="A0A0F2MDQ3"/>
<reference evidence="2 3" key="2">
    <citation type="journal article" date="2015" name="Eukaryot. Cell">
        <title>Asexual propagation of a virulent clone complex in a human and feline outbreak of sporotrichosis.</title>
        <authorList>
            <person name="Teixeira Mde M."/>
            <person name="Rodrigues A.M."/>
            <person name="Tsui C.K."/>
            <person name="de Almeida L.G."/>
            <person name="Van Diepeningen A.D."/>
            <person name="van den Ende B.G."/>
            <person name="Fernandes G.F."/>
            <person name="Kano R."/>
            <person name="Hamelin R.C."/>
            <person name="Lopes-Bezerra L.M."/>
            <person name="Vasconcelos A.T."/>
            <person name="de Hoog S."/>
            <person name="de Camargo Z.P."/>
            <person name="Felipe M.S."/>
        </authorList>
    </citation>
    <scope>NUCLEOTIDE SEQUENCE [LARGE SCALE GENOMIC DNA]</scope>
    <source>
        <strain evidence="2 3">1099-18</strain>
    </source>
</reference>
<comment type="caution">
    <text evidence="2">The sequence shown here is derived from an EMBL/GenBank/DDBJ whole genome shotgun (WGS) entry which is preliminary data.</text>
</comment>
<gene>
    <name evidence="2" type="ORF">SPSK_01966</name>
</gene>
<dbReference type="Proteomes" id="UP000033710">
    <property type="component" value="Unassembled WGS sequence"/>
</dbReference>
<dbReference type="VEuPathDB" id="FungiDB:SPSK_01966"/>
<dbReference type="GeneID" id="27664141"/>
<name>A0A0F2MDQ3_SPOSC</name>
<proteinExistence type="predicted"/>
<feature type="compositionally biased region" description="Basic and acidic residues" evidence="1">
    <location>
        <begin position="49"/>
        <end position="67"/>
    </location>
</feature>
<evidence type="ECO:0000313" key="3">
    <source>
        <dbReference type="Proteomes" id="UP000033710"/>
    </source>
</evidence>
<dbReference type="EMBL" id="AXCR01000005">
    <property type="protein sequence ID" value="KJR86960.1"/>
    <property type="molecule type" value="Genomic_DNA"/>
</dbReference>
<protein>
    <submittedName>
        <fullName evidence="2">Uncharacterized protein</fullName>
    </submittedName>
</protein>
<dbReference type="KEGG" id="ssck:SPSK_01966"/>
<feature type="region of interest" description="Disordered" evidence="1">
    <location>
        <begin position="49"/>
        <end position="87"/>
    </location>
</feature>